<sequence length="487" mass="53075">MSPSDPKRTLFSPGQFDYPASYTLGSLEDSAGHEQRRTVSMTIPSIAIVGAGASGTLLALQLSRKVPAGTRIVLIERNAQFGVGLAYSTQNPNHLVNIPNGRMSAFDDQPNHFVDWMQRQSPHILDGAPAAGSAFAPRRVYGAYLRDLLIAVKPAPKILHEEVVSIEVRGGLSRLRCASGRVLPASLVVFATGNDRPATPDAPGLKEAPFWRPDSWRMDAFATLDPGLPVLLIGTGPTAVDAVITLLDQGHVGLIYTVSRRGLLSRSHGPSVVMPIQLPLHAGLGELTRFVRQEADASGGNWRGVIDAVFPFLQDIWRSLSLAERQRFLRHLRPWWDVHRQRMPEKVAARIDAACTSGQLHILAGRITQCESNAVWLRLRGGRDTRLEVGRVVNCSGPCTDPARSDDPLTQAILRDGLARPDECRLGLDVTRAGALLSRPGTVSRSLFALGPPTRGAFWDITAIPVIRRQSEVLAQHLADLMREHAD</sequence>
<accession>A0A5C8PHM1</accession>
<evidence type="ECO:0000313" key="2">
    <source>
        <dbReference type="EMBL" id="TXL72696.1"/>
    </source>
</evidence>
<keyword evidence="3" id="KW-1185">Reference proteome</keyword>
<reference evidence="2 3" key="1">
    <citation type="submission" date="2019-06" db="EMBL/GenBank/DDBJ databases">
        <title>New taxonomy in bacterial strain CC-CFT640, isolated from vineyard.</title>
        <authorList>
            <person name="Lin S.-Y."/>
            <person name="Tsai C.-F."/>
            <person name="Young C.-C."/>
        </authorList>
    </citation>
    <scope>NUCLEOTIDE SEQUENCE [LARGE SCALE GENOMIC DNA]</scope>
    <source>
        <strain evidence="2 3">CC-CFT640</strain>
    </source>
</reference>
<dbReference type="Gene3D" id="3.50.50.60">
    <property type="entry name" value="FAD/NAD(P)-binding domain"/>
    <property type="match status" value="2"/>
</dbReference>
<protein>
    <recommendedName>
        <fullName evidence="1">FAD-dependent urate hydroxylase HpyO/Asp monooxygenase CreE-like FAD/NAD(P)-binding domain-containing protein</fullName>
    </recommendedName>
</protein>
<dbReference type="Pfam" id="PF13454">
    <property type="entry name" value="NAD_binding_9"/>
    <property type="match status" value="1"/>
</dbReference>
<evidence type="ECO:0000259" key="1">
    <source>
        <dbReference type="Pfam" id="PF13454"/>
    </source>
</evidence>
<dbReference type="InterPro" id="IPR038732">
    <property type="entry name" value="HpyO/CreE_NAD-binding"/>
</dbReference>
<gene>
    <name evidence="2" type="ORF">FHP25_24405</name>
</gene>
<feature type="domain" description="FAD-dependent urate hydroxylase HpyO/Asp monooxygenase CreE-like FAD/NAD(P)-binding" evidence="1">
    <location>
        <begin position="47"/>
        <end position="194"/>
    </location>
</feature>
<dbReference type="PANTHER" id="PTHR40254">
    <property type="entry name" value="BLR0577 PROTEIN"/>
    <property type="match status" value="1"/>
</dbReference>
<organism evidence="2 3">
    <name type="scientific">Vineibacter terrae</name>
    <dbReference type="NCBI Taxonomy" id="2586908"/>
    <lineage>
        <taxon>Bacteria</taxon>
        <taxon>Pseudomonadati</taxon>
        <taxon>Pseudomonadota</taxon>
        <taxon>Alphaproteobacteria</taxon>
        <taxon>Hyphomicrobiales</taxon>
        <taxon>Vineibacter</taxon>
    </lineage>
</organism>
<dbReference type="EMBL" id="VDUZ01000031">
    <property type="protein sequence ID" value="TXL72696.1"/>
    <property type="molecule type" value="Genomic_DNA"/>
</dbReference>
<dbReference type="SUPFAM" id="SSF51905">
    <property type="entry name" value="FAD/NAD(P)-binding domain"/>
    <property type="match status" value="1"/>
</dbReference>
<evidence type="ECO:0000313" key="3">
    <source>
        <dbReference type="Proteomes" id="UP000321638"/>
    </source>
</evidence>
<dbReference type="PANTHER" id="PTHR40254:SF1">
    <property type="entry name" value="BLR0577 PROTEIN"/>
    <property type="match status" value="1"/>
</dbReference>
<name>A0A5C8PHM1_9HYPH</name>
<dbReference type="AlphaFoldDB" id="A0A5C8PHM1"/>
<dbReference type="OrthoDB" id="101972at2"/>
<dbReference type="Proteomes" id="UP000321638">
    <property type="component" value="Unassembled WGS sequence"/>
</dbReference>
<dbReference type="InterPro" id="IPR036188">
    <property type="entry name" value="FAD/NAD-bd_sf"/>
</dbReference>
<proteinExistence type="predicted"/>
<dbReference type="InterPro" id="IPR052189">
    <property type="entry name" value="L-asp_N-monooxygenase_NS-form"/>
</dbReference>
<comment type="caution">
    <text evidence="2">The sequence shown here is derived from an EMBL/GenBank/DDBJ whole genome shotgun (WGS) entry which is preliminary data.</text>
</comment>